<protein>
    <recommendedName>
        <fullName evidence="8">Peptidase S54 rhomboid domain-containing protein</fullName>
    </recommendedName>
</protein>
<evidence type="ECO:0000256" key="5">
    <source>
        <dbReference type="SAM" id="Phobius"/>
    </source>
</evidence>
<proteinExistence type="predicted"/>
<feature type="transmembrane region" description="Helical" evidence="5">
    <location>
        <begin position="100"/>
        <end position="119"/>
    </location>
</feature>
<sequence>MNWLNKLERKFGRYAIPNLMSYIVGGNLLVYIFQYFFHIPMSNYLAFVPRLIMQGQIWRIITFIFIPPSASLIFIMFVLYFYYMIGNTLEYEWGTLKFNLYYLFGMIGIMLSGLLTGYGTSYYLNLSLFLAFAYLFPDTEILLFMILPVKIKWLAYLDWAYFGISLITGNIYQKAAIIASLINFFIFFGKDFIDYIKYHKKYDSTRRNFKREMKKYNRWR</sequence>
<evidence type="ECO:0000256" key="3">
    <source>
        <dbReference type="ARBA" id="ARBA00022989"/>
    </source>
</evidence>
<evidence type="ECO:0008006" key="8">
    <source>
        <dbReference type="Google" id="ProtNLM"/>
    </source>
</evidence>
<evidence type="ECO:0000313" key="7">
    <source>
        <dbReference type="Proteomes" id="UP000196365"/>
    </source>
</evidence>
<keyword evidence="3 5" id="KW-1133">Transmembrane helix</keyword>
<reference evidence="6 7" key="1">
    <citation type="submission" date="2017-02" db="EMBL/GenBank/DDBJ databases">
        <authorList>
            <person name="Peterson S.W."/>
        </authorList>
    </citation>
    <scope>NUCLEOTIDE SEQUENCE [LARGE SCALE GENOMIC DNA]</scope>
    <source>
        <strain evidence="6 7">DSM 15102</strain>
    </source>
</reference>
<dbReference type="InterPro" id="IPR035952">
    <property type="entry name" value="Rhomboid-like_sf"/>
</dbReference>
<dbReference type="SUPFAM" id="SSF144091">
    <property type="entry name" value="Rhomboid-like"/>
    <property type="match status" value="1"/>
</dbReference>
<evidence type="ECO:0000313" key="6">
    <source>
        <dbReference type="EMBL" id="SJZ81500.1"/>
    </source>
</evidence>
<gene>
    <name evidence="6" type="ORF">SAMN02745973_01770</name>
</gene>
<keyword evidence="2 5" id="KW-0812">Transmembrane</keyword>
<feature type="transmembrane region" description="Helical" evidence="5">
    <location>
        <begin position="159"/>
        <end position="188"/>
    </location>
</feature>
<feature type="transmembrane region" description="Helical" evidence="5">
    <location>
        <begin position="60"/>
        <end position="85"/>
    </location>
</feature>
<dbReference type="AlphaFoldDB" id="A0A1T4NQD6"/>
<accession>A0A1T4NQD6</accession>
<evidence type="ECO:0000256" key="4">
    <source>
        <dbReference type="ARBA" id="ARBA00023136"/>
    </source>
</evidence>
<dbReference type="Proteomes" id="UP000196365">
    <property type="component" value="Unassembled WGS sequence"/>
</dbReference>
<dbReference type="RefSeq" id="WP_087679150.1">
    <property type="nucleotide sequence ID" value="NZ_FUWV01000012.1"/>
</dbReference>
<evidence type="ECO:0000256" key="1">
    <source>
        <dbReference type="ARBA" id="ARBA00004141"/>
    </source>
</evidence>
<feature type="transmembrane region" description="Helical" evidence="5">
    <location>
        <begin position="126"/>
        <end position="147"/>
    </location>
</feature>
<feature type="transmembrane region" description="Helical" evidence="5">
    <location>
        <begin position="20"/>
        <end position="39"/>
    </location>
</feature>
<evidence type="ECO:0000256" key="2">
    <source>
        <dbReference type="ARBA" id="ARBA00022692"/>
    </source>
</evidence>
<organism evidence="6 7">
    <name type="scientific">Garciella nitratireducens DSM 15102</name>
    <dbReference type="NCBI Taxonomy" id="1121911"/>
    <lineage>
        <taxon>Bacteria</taxon>
        <taxon>Bacillati</taxon>
        <taxon>Bacillota</taxon>
        <taxon>Clostridia</taxon>
        <taxon>Eubacteriales</taxon>
        <taxon>Eubacteriaceae</taxon>
        <taxon>Garciella</taxon>
    </lineage>
</organism>
<dbReference type="EMBL" id="FUWV01000012">
    <property type="protein sequence ID" value="SJZ81500.1"/>
    <property type="molecule type" value="Genomic_DNA"/>
</dbReference>
<name>A0A1T4NQD6_9FIRM</name>
<dbReference type="GO" id="GO:0016020">
    <property type="term" value="C:membrane"/>
    <property type="evidence" value="ECO:0007669"/>
    <property type="project" value="UniProtKB-SubCell"/>
</dbReference>
<comment type="subcellular location">
    <subcellularLocation>
        <location evidence="1">Membrane</location>
        <topology evidence="1">Multi-pass membrane protein</topology>
    </subcellularLocation>
</comment>
<keyword evidence="7" id="KW-1185">Reference proteome</keyword>
<dbReference type="Gene3D" id="1.20.1540.10">
    <property type="entry name" value="Rhomboid-like"/>
    <property type="match status" value="1"/>
</dbReference>
<dbReference type="OrthoDB" id="9778756at2"/>
<keyword evidence="4 5" id="KW-0472">Membrane</keyword>